<sequence length="257" mass="27616">MSVTDVVARLRQAHALLTEARHATTQADAAITDGATLFANATAGSTQPEVGHINHLATASSTEVRAANALFAQAQDLIDAYCHDIAGHGIGDHGNTSSTSPRNGPSAHVEAQATPSLNTATEDPETSYAGWIAELRRTGTKISPERIIRMARHRDGHLVWLEEGTEGSSGLAHILRPKRQNDFEETGTPAKQVADLIISAIERGSLAGYCGKDAEVYDVDFGGKKRRVAIVISKNGYIVTSYPMNLEDRVRPNKRRA</sequence>
<organism evidence="2 3">
    <name type="scientific">Actinoalloteichus fjordicus</name>
    <dbReference type="NCBI Taxonomy" id="1612552"/>
    <lineage>
        <taxon>Bacteria</taxon>
        <taxon>Bacillati</taxon>
        <taxon>Actinomycetota</taxon>
        <taxon>Actinomycetes</taxon>
        <taxon>Pseudonocardiales</taxon>
        <taxon>Pseudonocardiaceae</taxon>
        <taxon>Actinoalloteichus</taxon>
    </lineage>
</organism>
<protein>
    <recommendedName>
        <fullName evidence="4">Bacterial EndoU nuclease domain-containing protein</fullName>
    </recommendedName>
</protein>
<accession>A0AAC9LAL0</accession>
<evidence type="ECO:0008006" key="4">
    <source>
        <dbReference type="Google" id="ProtNLM"/>
    </source>
</evidence>
<reference evidence="3" key="1">
    <citation type="submission" date="2016-06" db="EMBL/GenBank/DDBJ databases">
        <title>Complete genome sequence of Actinoalloteichus fjordicus DSM 46855 (=ADI127-17), type strain of the new species Actinoalloteichus fjordicus.</title>
        <authorList>
            <person name="Ruckert C."/>
            <person name="Nouioui I."/>
            <person name="Willmese J."/>
            <person name="van Wezel G."/>
            <person name="Klenk H.-P."/>
            <person name="Kalinowski J."/>
            <person name="Zotchev S.B."/>
        </authorList>
    </citation>
    <scope>NUCLEOTIDE SEQUENCE [LARGE SCALE GENOMIC DNA]</scope>
    <source>
        <strain evidence="3">ADI127-7</strain>
    </source>
</reference>
<dbReference type="RefSeq" id="WP_157442178.1">
    <property type="nucleotide sequence ID" value="NZ_CP016076.1"/>
</dbReference>
<dbReference type="KEGG" id="acad:UA74_06535"/>
<dbReference type="Proteomes" id="UP000185511">
    <property type="component" value="Chromosome"/>
</dbReference>
<evidence type="ECO:0000256" key="1">
    <source>
        <dbReference type="SAM" id="MobiDB-lite"/>
    </source>
</evidence>
<evidence type="ECO:0000313" key="3">
    <source>
        <dbReference type="Proteomes" id="UP000185511"/>
    </source>
</evidence>
<dbReference type="EMBL" id="CP016076">
    <property type="protein sequence ID" value="APU13380.1"/>
    <property type="molecule type" value="Genomic_DNA"/>
</dbReference>
<dbReference type="AlphaFoldDB" id="A0AAC9LAL0"/>
<gene>
    <name evidence="2" type="ORF">UA74_06535</name>
</gene>
<proteinExistence type="predicted"/>
<feature type="region of interest" description="Disordered" evidence="1">
    <location>
        <begin position="92"/>
        <end position="123"/>
    </location>
</feature>
<name>A0AAC9LAL0_9PSEU</name>
<keyword evidence="3" id="KW-1185">Reference proteome</keyword>
<evidence type="ECO:0000313" key="2">
    <source>
        <dbReference type="EMBL" id="APU13380.1"/>
    </source>
</evidence>